<dbReference type="InterPro" id="IPR041662">
    <property type="entry name" value="SusD-like_2"/>
</dbReference>
<dbReference type="AlphaFoldDB" id="A0A0E9N4A7"/>
<keyword evidence="2" id="KW-1185">Reference proteome</keyword>
<dbReference type="RefSeq" id="WP_046370522.1">
    <property type="nucleotide sequence ID" value="NZ_BBWV01000003.1"/>
</dbReference>
<dbReference type="STRING" id="1220578.FPE01S_03_06620"/>
<proteinExistence type="predicted"/>
<protein>
    <recommendedName>
        <fullName evidence="3">SusD/RagB family protein</fullName>
    </recommendedName>
</protein>
<evidence type="ECO:0000313" key="1">
    <source>
        <dbReference type="EMBL" id="GAO44623.1"/>
    </source>
</evidence>
<reference evidence="1 2" key="1">
    <citation type="submission" date="2015-04" db="EMBL/GenBank/DDBJ databases">
        <title>Whole genome shotgun sequence of Flavihumibacter petaseus NBRC 106054.</title>
        <authorList>
            <person name="Miyazawa S."/>
            <person name="Hosoyama A."/>
            <person name="Hashimoto M."/>
            <person name="Noguchi M."/>
            <person name="Tsuchikane K."/>
            <person name="Ohji S."/>
            <person name="Yamazoe A."/>
            <person name="Ichikawa N."/>
            <person name="Kimura A."/>
            <person name="Fujita N."/>
        </authorList>
    </citation>
    <scope>NUCLEOTIDE SEQUENCE [LARGE SCALE GENOMIC DNA]</scope>
    <source>
        <strain evidence="1 2">NBRC 106054</strain>
    </source>
</reference>
<dbReference type="EMBL" id="BBWV01000003">
    <property type="protein sequence ID" value="GAO44623.1"/>
    <property type="molecule type" value="Genomic_DNA"/>
</dbReference>
<dbReference type="Proteomes" id="UP000033121">
    <property type="component" value="Unassembled WGS sequence"/>
</dbReference>
<dbReference type="Pfam" id="PF12771">
    <property type="entry name" value="SusD-like_2"/>
    <property type="match status" value="1"/>
</dbReference>
<evidence type="ECO:0008006" key="3">
    <source>
        <dbReference type="Google" id="ProtNLM"/>
    </source>
</evidence>
<comment type="caution">
    <text evidence="1">The sequence shown here is derived from an EMBL/GenBank/DDBJ whole genome shotgun (WGS) entry which is preliminary data.</text>
</comment>
<sequence length="502" mass="55639">MNRSYKFLALSITAAVLITGCKKIDEIQKNPNASDQASPKLIVTGIQYDMYDNSWSDNSYSQRMAQTQVLNFDYYGNQSYTWGSGSFYYNTLRNVGRLETEADKQGVNTVTRGYKAFAKFAKAMLYSKMTEQMGDIPLSEAMQGADGVHYPKYDSQKSVYLQCLQWLTEANTELAAILTENPNAAIEGDIYYGGSLAKWQQAVNSLSLRLLISLSKKEADGDLNLKERFNAIVSNPAAYPVILTNSSNLQMTYNSTDKSNNFPVFPDDSKFYVNRNILGATWVDLLTGLKDPRIFIIASPAENIPEDPADPFARYKGANSGAIQSEIQTATNAGLYAYLNRSYWLKDASGIPCIQLGASETAFNIAEGINRGWTTGDAGEYYKMGITQSMLFYGVEASDIADFLAQPEVTYAGNDADGLEQILTQKYVAYFGNSGWQAYYNQRRTGVPAFVIGPANENGGMIPVRFSYPSAEYTNNKESVTDAVQEQFGGSDTRNDVMWLIK</sequence>
<evidence type="ECO:0000313" key="2">
    <source>
        <dbReference type="Proteomes" id="UP000033121"/>
    </source>
</evidence>
<name>A0A0E9N4A7_9BACT</name>
<dbReference type="OrthoDB" id="9766256at2"/>
<dbReference type="Gene3D" id="1.25.40.390">
    <property type="match status" value="1"/>
</dbReference>
<dbReference type="PROSITE" id="PS51257">
    <property type="entry name" value="PROKAR_LIPOPROTEIN"/>
    <property type="match status" value="1"/>
</dbReference>
<gene>
    <name evidence="1" type="ORF">FPE01S_03_06620</name>
</gene>
<dbReference type="SUPFAM" id="SSF48452">
    <property type="entry name" value="TPR-like"/>
    <property type="match status" value="1"/>
</dbReference>
<organism evidence="1 2">
    <name type="scientific">Flavihumibacter petaseus NBRC 106054</name>
    <dbReference type="NCBI Taxonomy" id="1220578"/>
    <lineage>
        <taxon>Bacteria</taxon>
        <taxon>Pseudomonadati</taxon>
        <taxon>Bacteroidota</taxon>
        <taxon>Chitinophagia</taxon>
        <taxon>Chitinophagales</taxon>
        <taxon>Chitinophagaceae</taxon>
        <taxon>Flavihumibacter</taxon>
    </lineage>
</organism>
<dbReference type="InterPro" id="IPR011990">
    <property type="entry name" value="TPR-like_helical_dom_sf"/>
</dbReference>
<accession>A0A0E9N4A7</accession>